<protein>
    <submittedName>
        <fullName evidence="1">Uncharacterized protein</fullName>
    </submittedName>
</protein>
<name>A0A6B0UHT0_IXORI</name>
<dbReference type="EMBL" id="GIFC01005110">
    <property type="protein sequence ID" value="MXU87193.1"/>
    <property type="molecule type" value="Transcribed_RNA"/>
</dbReference>
<accession>A0A6B0UHT0</accession>
<dbReference type="AlphaFoldDB" id="A0A6B0UHT0"/>
<proteinExistence type="predicted"/>
<organism evidence="1">
    <name type="scientific">Ixodes ricinus</name>
    <name type="common">Common tick</name>
    <name type="synonym">Acarus ricinus</name>
    <dbReference type="NCBI Taxonomy" id="34613"/>
    <lineage>
        <taxon>Eukaryota</taxon>
        <taxon>Metazoa</taxon>
        <taxon>Ecdysozoa</taxon>
        <taxon>Arthropoda</taxon>
        <taxon>Chelicerata</taxon>
        <taxon>Arachnida</taxon>
        <taxon>Acari</taxon>
        <taxon>Parasitiformes</taxon>
        <taxon>Ixodida</taxon>
        <taxon>Ixodoidea</taxon>
        <taxon>Ixodidae</taxon>
        <taxon>Ixodinae</taxon>
        <taxon>Ixodes</taxon>
    </lineage>
</organism>
<reference evidence="1" key="1">
    <citation type="submission" date="2019-12" db="EMBL/GenBank/DDBJ databases">
        <title>An insight into the sialome of adult female Ixodes ricinus ticks feeding for 6 days.</title>
        <authorList>
            <person name="Perner J."/>
            <person name="Ribeiro J.M.C."/>
        </authorList>
    </citation>
    <scope>NUCLEOTIDE SEQUENCE</scope>
    <source>
        <strain evidence="1">Semi-engorged</strain>
        <tissue evidence="1">Salivary glands</tissue>
    </source>
</reference>
<evidence type="ECO:0000313" key="1">
    <source>
        <dbReference type="EMBL" id="MXU87193.1"/>
    </source>
</evidence>
<sequence>MTNARVFKEVTLTTLRKERAGRTTKTYIVTMLASTSNIGSPVRSTWNIEWLRQKKKKKKERVQYTTRHRLLFKGEETRRKTKGHKLCPRSSLRNL</sequence>